<protein>
    <submittedName>
        <fullName evidence="1">Uncharacterized protein</fullName>
    </submittedName>
</protein>
<keyword evidence="2" id="KW-1185">Reference proteome</keyword>
<gene>
    <name evidence="1" type="ORF">PEV8663_01097</name>
</gene>
<dbReference type="AlphaFoldDB" id="A0A238K3L7"/>
<evidence type="ECO:0000313" key="1">
    <source>
        <dbReference type="EMBL" id="SMX37480.1"/>
    </source>
</evidence>
<organism evidence="1 2">
    <name type="scientific">Pelagimonas varians</name>
    <dbReference type="NCBI Taxonomy" id="696760"/>
    <lineage>
        <taxon>Bacteria</taxon>
        <taxon>Pseudomonadati</taxon>
        <taxon>Pseudomonadota</taxon>
        <taxon>Alphaproteobacteria</taxon>
        <taxon>Rhodobacterales</taxon>
        <taxon>Roseobacteraceae</taxon>
        <taxon>Pelagimonas</taxon>
    </lineage>
</organism>
<reference evidence="1 2" key="1">
    <citation type="submission" date="2017-05" db="EMBL/GenBank/DDBJ databases">
        <authorList>
            <person name="Song R."/>
            <person name="Chenine A.L."/>
            <person name="Ruprecht R.M."/>
        </authorList>
    </citation>
    <scope>NUCLEOTIDE SEQUENCE [LARGE SCALE GENOMIC DNA]</scope>
    <source>
        <strain evidence="1 2">CECT 8663</strain>
    </source>
</reference>
<dbReference type="Proteomes" id="UP000220836">
    <property type="component" value="Unassembled WGS sequence"/>
</dbReference>
<proteinExistence type="predicted"/>
<evidence type="ECO:0000313" key="2">
    <source>
        <dbReference type="Proteomes" id="UP000220836"/>
    </source>
</evidence>
<name>A0A238K3L7_9RHOB</name>
<sequence>MFKRFQNCFAQEGGLACEIRTGKRFAMAVLRKTNGGLVEYRTAQETALPSLNRQTPSDKWRVA</sequence>
<dbReference type="EMBL" id="FXYH01000003">
    <property type="protein sequence ID" value="SMX37480.1"/>
    <property type="molecule type" value="Genomic_DNA"/>
</dbReference>
<accession>A0A238K3L7</accession>